<keyword evidence="1" id="KW-0677">Repeat</keyword>
<reference evidence="4 5" key="1">
    <citation type="submission" date="2019-02" db="EMBL/GenBank/DDBJ databases">
        <title>Deep-cultivation of Planctomycetes and their phenomic and genomic characterization uncovers novel biology.</title>
        <authorList>
            <person name="Wiegand S."/>
            <person name="Jogler M."/>
            <person name="Boedeker C."/>
            <person name="Pinto D."/>
            <person name="Vollmers J."/>
            <person name="Rivas-Marin E."/>
            <person name="Kohn T."/>
            <person name="Peeters S.H."/>
            <person name="Heuer A."/>
            <person name="Rast P."/>
            <person name="Oberbeckmann S."/>
            <person name="Bunk B."/>
            <person name="Jeske O."/>
            <person name="Meyerdierks A."/>
            <person name="Storesund J.E."/>
            <person name="Kallscheuer N."/>
            <person name="Luecker S."/>
            <person name="Lage O.M."/>
            <person name="Pohl T."/>
            <person name="Merkel B.J."/>
            <person name="Hornburger P."/>
            <person name="Mueller R.-W."/>
            <person name="Bruemmer F."/>
            <person name="Labrenz M."/>
            <person name="Spormann A.M."/>
            <person name="Op den Camp H."/>
            <person name="Overmann J."/>
            <person name="Amann R."/>
            <person name="Jetten M.S.M."/>
            <person name="Mascher T."/>
            <person name="Medema M.H."/>
            <person name="Devos D.P."/>
            <person name="Kaster A.-K."/>
            <person name="Ovreas L."/>
            <person name="Rohde M."/>
            <person name="Galperin M.Y."/>
            <person name="Jogler C."/>
        </authorList>
    </citation>
    <scope>NUCLEOTIDE SEQUENCE [LARGE SCALE GENOMIC DNA]</scope>
    <source>
        <strain evidence="4 5">Pan44</strain>
    </source>
</reference>
<dbReference type="Gene3D" id="1.25.40.10">
    <property type="entry name" value="Tetratricopeptide repeat domain"/>
    <property type="match status" value="2"/>
</dbReference>
<dbReference type="EMBL" id="CP036271">
    <property type="protein sequence ID" value="QDT57151.1"/>
    <property type="molecule type" value="Genomic_DNA"/>
</dbReference>
<dbReference type="SUPFAM" id="SSF48452">
    <property type="entry name" value="TPR-like"/>
    <property type="match status" value="2"/>
</dbReference>
<sequence>MLRLIVLTAATPLLLRADDQKEAYSPSKTVVVIDKAAPIMASEKTLASVPAGTVLVYTKEEGNWLLIPRFGGWLKRDNSLPLERGEEHFTQLIKVQPSSAAFHYRGTVRLQGGQFAEAAADFTEAAKLDPKSSSPLVNRGIAKTGLGDVAGARVDFDRALELAPKDPFALVHRATLSIEENNLPSAKTDVALLLEVAPQSVEGFNCRGLIHLRENKLDEAIADFSKAIEIFPQFSGAYLNRGTARYAKREFEAALKDYASAQQFDPNNIRAFNDAAWLLATCPDEGVRNPKLAVQLAEQTDAMSDLPVGNFLDTLAAAYAADGRFEDAIEAADHALKLMPEADKPPTVLRLEKYRQKKAHIEEPSVTAPVTPAP</sequence>
<keyword evidence="2 3" id="KW-0802">TPR repeat</keyword>
<keyword evidence="4" id="KW-0449">Lipoprotein</keyword>
<dbReference type="AlphaFoldDB" id="A0A517SM06"/>
<feature type="repeat" description="TPR" evidence="3">
    <location>
        <begin position="99"/>
        <end position="132"/>
    </location>
</feature>
<dbReference type="PANTHER" id="PTHR44858:SF1">
    <property type="entry name" value="UDP-N-ACETYLGLUCOSAMINE--PEPTIDE N-ACETYLGLUCOSAMINYLTRANSFERASE SPINDLY-RELATED"/>
    <property type="match status" value="1"/>
</dbReference>
<organism evidence="4 5">
    <name type="scientific">Caulifigura coniformis</name>
    <dbReference type="NCBI Taxonomy" id="2527983"/>
    <lineage>
        <taxon>Bacteria</taxon>
        <taxon>Pseudomonadati</taxon>
        <taxon>Planctomycetota</taxon>
        <taxon>Planctomycetia</taxon>
        <taxon>Planctomycetales</taxon>
        <taxon>Planctomycetaceae</taxon>
        <taxon>Caulifigura</taxon>
    </lineage>
</organism>
<dbReference type="PROSITE" id="PS50005">
    <property type="entry name" value="TPR"/>
    <property type="match status" value="5"/>
</dbReference>
<protein>
    <submittedName>
        <fullName evidence="4">Lipoprotein NlpI</fullName>
    </submittedName>
</protein>
<feature type="repeat" description="TPR" evidence="3">
    <location>
        <begin position="133"/>
        <end position="166"/>
    </location>
</feature>
<dbReference type="InterPro" id="IPR011990">
    <property type="entry name" value="TPR-like_helical_dom_sf"/>
</dbReference>
<evidence type="ECO:0000256" key="1">
    <source>
        <dbReference type="ARBA" id="ARBA00022737"/>
    </source>
</evidence>
<keyword evidence="5" id="KW-1185">Reference proteome</keyword>
<dbReference type="RefSeq" id="WP_197453653.1">
    <property type="nucleotide sequence ID" value="NZ_CP036271.1"/>
</dbReference>
<name>A0A517SM06_9PLAN</name>
<dbReference type="Pfam" id="PF00515">
    <property type="entry name" value="TPR_1"/>
    <property type="match status" value="1"/>
</dbReference>
<dbReference type="KEGG" id="ccos:Pan44_52180"/>
<dbReference type="InterPro" id="IPR050498">
    <property type="entry name" value="Ycf3"/>
</dbReference>
<feature type="repeat" description="TPR" evidence="3">
    <location>
        <begin position="201"/>
        <end position="234"/>
    </location>
</feature>
<evidence type="ECO:0000313" key="4">
    <source>
        <dbReference type="EMBL" id="QDT57151.1"/>
    </source>
</evidence>
<dbReference type="Pfam" id="PF13432">
    <property type="entry name" value="TPR_16"/>
    <property type="match status" value="1"/>
</dbReference>
<feature type="repeat" description="TPR" evidence="3">
    <location>
        <begin position="235"/>
        <end position="268"/>
    </location>
</feature>
<evidence type="ECO:0000313" key="5">
    <source>
        <dbReference type="Proteomes" id="UP000315700"/>
    </source>
</evidence>
<proteinExistence type="predicted"/>
<accession>A0A517SM06</accession>
<feature type="repeat" description="TPR" evidence="3">
    <location>
        <begin position="309"/>
        <end position="342"/>
    </location>
</feature>
<dbReference type="Proteomes" id="UP000315700">
    <property type="component" value="Chromosome"/>
</dbReference>
<evidence type="ECO:0000256" key="2">
    <source>
        <dbReference type="ARBA" id="ARBA00022803"/>
    </source>
</evidence>
<evidence type="ECO:0000256" key="3">
    <source>
        <dbReference type="PROSITE-ProRule" id="PRU00339"/>
    </source>
</evidence>
<dbReference type="SMART" id="SM00028">
    <property type="entry name" value="TPR"/>
    <property type="match status" value="5"/>
</dbReference>
<gene>
    <name evidence="4" type="ORF">Pan44_52180</name>
</gene>
<dbReference type="InterPro" id="IPR019734">
    <property type="entry name" value="TPR_rpt"/>
</dbReference>
<dbReference type="InParanoid" id="A0A517SM06"/>
<dbReference type="PANTHER" id="PTHR44858">
    <property type="entry name" value="TETRATRICOPEPTIDE REPEAT PROTEIN 6"/>
    <property type="match status" value="1"/>
</dbReference>